<sequence>MRAVIGALMYILFAFCFASNEVFEKYPKNIGSDEKLITVAFVLAGFDNADVNMKSDVGVWLQDSYDEAADKLSKELQVQLKFEITDIQHAPPALTDEIAYRTVGGQMHGPTILDAVKNTYKKHLNPDIISVITKDKFYDDKFSNKIGFSGFTTLCEDMVPILLTFNSDIEDDVDATATLLSKLIESSLDPVKWKEFGPRKDYFDGCNIRPKPKGDTYNEYYVFPIDKAPFYDF</sequence>
<reference evidence="2" key="1">
    <citation type="journal article" date="2001" name="J. Infect. Dis.">
        <title>Salp25D, an Ixodes scapularis antioxidant, is 1 of 14 immunodominant antigens in engorged tick salivary glands.</title>
        <authorList>
            <person name="Das S."/>
            <person name="Banerjee G."/>
            <person name="DePonte K."/>
            <person name="Marcantonio N."/>
            <person name="Kantor F.S."/>
            <person name="Fikrig E."/>
        </authorList>
    </citation>
    <scope>NUCLEOTIDE SEQUENCE</scope>
</reference>
<dbReference type="HOGENOM" id="CLU_1344596_0_0_1"/>
<organism evidence="2">
    <name type="scientific">Ixodes scapularis</name>
    <name type="common">Black-legged tick</name>
    <name type="synonym">Deer tick</name>
    <dbReference type="NCBI Taxonomy" id="6945"/>
    <lineage>
        <taxon>Eukaryota</taxon>
        <taxon>Metazoa</taxon>
        <taxon>Ecdysozoa</taxon>
        <taxon>Arthropoda</taxon>
        <taxon>Chelicerata</taxon>
        <taxon>Arachnida</taxon>
        <taxon>Acari</taxon>
        <taxon>Parasitiformes</taxon>
        <taxon>Ixodida</taxon>
        <taxon>Ixodoidea</taxon>
        <taxon>Ixodidae</taxon>
        <taxon>Ixodinae</taxon>
        <taxon>Ixodes</taxon>
    </lineage>
</organism>
<protein>
    <submittedName>
        <fullName evidence="2">26 kDa salivary gland protein A</fullName>
    </submittedName>
</protein>
<keyword evidence="1" id="KW-0732">Signal</keyword>
<dbReference type="VEuPathDB" id="VectorBase:ISCP_030028"/>
<accession>Q95WY9</accession>
<evidence type="ECO:0000256" key="1">
    <source>
        <dbReference type="SAM" id="SignalP"/>
    </source>
</evidence>
<dbReference type="AlphaFoldDB" id="Q95WY9"/>
<dbReference type="VEuPathDB" id="VectorBase:ISCI008141"/>
<name>Q95WY9_IXOSC</name>
<evidence type="ECO:0000313" key="2">
    <source>
        <dbReference type="EMBL" id="AAK97822.1"/>
    </source>
</evidence>
<dbReference type="EMBL" id="AF209919">
    <property type="protein sequence ID" value="AAK97822.1"/>
    <property type="molecule type" value="mRNA"/>
</dbReference>
<feature type="chain" id="PRO_5004321342" evidence="1">
    <location>
        <begin position="19"/>
        <end position="233"/>
    </location>
</feature>
<dbReference type="VEuPathDB" id="VectorBase:ISCW008141"/>
<feature type="signal peptide" evidence="1">
    <location>
        <begin position="1"/>
        <end position="18"/>
    </location>
</feature>
<gene>
    <name evidence="2" type="primary">Salp26A</name>
</gene>
<proteinExistence type="evidence at transcript level"/>